<dbReference type="PROSITE" id="PS00086">
    <property type="entry name" value="CYTOCHROME_P450"/>
    <property type="match status" value="1"/>
</dbReference>
<dbReference type="GO" id="GO:0016705">
    <property type="term" value="F:oxidoreductase activity, acting on paired donors, with incorporation or reduction of molecular oxygen"/>
    <property type="evidence" value="ECO:0007669"/>
    <property type="project" value="InterPro"/>
</dbReference>
<feature type="binding site" description="axial binding residue" evidence="12">
    <location>
        <position position="491"/>
    </location>
    <ligand>
        <name>heme</name>
        <dbReference type="ChEBI" id="CHEBI:30413"/>
    </ligand>
    <ligandPart>
        <name>Fe</name>
        <dbReference type="ChEBI" id="CHEBI:18248"/>
    </ligandPart>
</feature>
<evidence type="ECO:0000256" key="1">
    <source>
        <dbReference type="ARBA" id="ARBA00001971"/>
    </source>
</evidence>
<evidence type="ECO:0000256" key="12">
    <source>
        <dbReference type="PIRSR" id="PIRSR602401-1"/>
    </source>
</evidence>
<dbReference type="GO" id="GO:0020037">
    <property type="term" value="F:heme binding"/>
    <property type="evidence" value="ECO:0007669"/>
    <property type="project" value="InterPro"/>
</dbReference>
<dbReference type="Gene3D" id="1.10.630.10">
    <property type="entry name" value="Cytochrome P450"/>
    <property type="match status" value="1"/>
</dbReference>
<dbReference type="SUPFAM" id="SSF48264">
    <property type="entry name" value="Cytochrome P450"/>
    <property type="match status" value="1"/>
</dbReference>
<keyword evidence="6 12" id="KW-0479">Metal-binding</keyword>
<evidence type="ECO:0000256" key="7">
    <source>
        <dbReference type="ARBA" id="ARBA00022989"/>
    </source>
</evidence>
<gene>
    <name evidence="15" type="ORF">KP509_01G060200</name>
</gene>
<keyword evidence="9 12" id="KW-0408">Iron</keyword>
<dbReference type="PANTHER" id="PTHR47944:SF10">
    <property type="entry name" value="CYTOCHROME P450 98A9"/>
    <property type="match status" value="1"/>
</dbReference>
<evidence type="ECO:0000313" key="16">
    <source>
        <dbReference type="Proteomes" id="UP000825935"/>
    </source>
</evidence>
<evidence type="ECO:0000256" key="6">
    <source>
        <dbReference type="ARBA" id="ARBA00022723"/>
    </source>
</evidence>
<dbReference type="FunFam" id="1.10.630.10:FF:000039">
    <property type="entry name" value="Cytochrome P450"/>
    <property type="match status" value="1"/>
</dbReference>
<protein>
    <recommendedName>
        <fullName evidence="17">Cytochrome P450</fullName>
    </recommendedName>
</protein>
<evidence type="ECO:0000256" key="11">
    <source>
        <dbReference type="ARBA" id="ARBA00023136"/>
    </source>
</evidence>
<dbReference type="GO" id="GO:0004497">
    <property type="term" value="F:monooxygenase activity"/>
    <property type="evidence" value="ECO:0007669"/>
    <property type="project" value="UniProtKB-KW"/>
</dbReference>
<proteinExistence type="inferred from homology"/>
<name>A0A8T2VL61_CERRI</name>
<dbReference type="AlphaFoldDB" id="A0A8T2VL61"/>
<keyword evidence="7 14" id="KW-1133">Transmembrane helix</keyword>
<reference evidence="15" key="1">
    <citation type="submission" date="2021-08" db="EMBL/GenBank/DDBJ databases">
        <title>WGS assembly of Ceratopteris richardii.</title>
        <authorList>
            <person name="Marchant D.B."/>
            <person name="Chen G."/>
            <person name="Jenkins J."/>
            <person name="Shu S."/>
            <person name="Leebens-Mack J."/>
            <person name="Grimwood J."/>
            <person name="Schmutz J."/>
            <person name="Soltis P."/>
            <person name="Soltis D."/>
            <person name="Chen Z.-H."/>
        </authorList>
    </citation>
    <scope>NUCLEOTIDE SEQUENCE</scope>
    <source>
        <strain evidence="15">Whitten #5841</strain>
        <tissue evidence="15">Leaf</tissue>
    </source>
</reference>
<comment type="subcellular location">
    <subcellularLocation>
        <location evidence="2">Membrane</location>
        <topology evidence="2">Single-pass membrane protein</topology>
    </subcellularLocation>
</comment>
<comment type="caution">
    <text evidence="15">The sequence shown here is derived from an EMBL/GenBank/DDBJ whole genome shotgun (WGS) entry which is preliminary data.</text>
</comment>
<dbReference type="Pfam" id="PF00067">
    <property type="entry name" value="p450"/>
    <property type="match status" value="1"/>
</dbReference>
<keyword evidence="8 13" id="KW-0560">Oxidoreductase</keyword>
<dbReference type="OMA" id="CDIKHVR"/>
<dbReference type="GO" id="GO:0016020">
    <property type="term" value="C:membrane"/>
    <property type="evidence" value="ECO:0007669"/>
    <property type="project" value="UniProtKB-SubCell"/>
</dbReference>
<evidence type="ECO:0008006" key="17">
    <source>
        <dbReference type="Google" id="ProtNLM"/>
    </source>
</evidence>
<dbReference type="InterPro" id="IPR002401">
    <property type="entry name" value="Cyt_P450_E_grp-I"/>
</dbReference>
<sequence length="556" mass="63029">MHDCAFRKHSRLTHDTVLREISFLDYVGSKLHACDIRLTAFGAEAALMESLSALLSNEIAALLLFASITLTYYIFIRRKHHLPPGPPPRPFVGNLYDIAPVRCRCFWEWSKSYGPIMSVWFGSKLNVVISSSELAREVLKEKGHQIAARNRTRAAGMFSKDGQDLIWADYGPHYVKVRKICTFELFTPRRLEALRPLREDEVSAMVESIFKDCGKAESKALILRRYLSAVAFNNITRIAFGKRFVDGEGNIDPQGAEFKDIIAQGMLLGASIRISEYIPWIRWMFPLQKKEFMKHGARRDKLTQAIMQEHTIARQKTGETKEHFVDALLTLQKKNDLSDTHIIGLLWDMITAGMDTTAITVEWAMAEVIRNPCVQKRVREELDRVIGTETVVQETDISRLPYLQCVAKETLRLHPPAPLMLPHNAVQDVKVGGYDIPNGTVVHVNVWAMGRDPAIWNDPLLFRPERFLEENVDIKGHDFRLIPFGAGRRMCPGNQLGLNLVQLMLARLLHQFSWSAPSGMQGVDIDMRERAGIAGFMAKPVEAVAVPRLSAELYTR</sequence>
<keyword evidence="10 13" id="KW-0503">Monooxygenase</keyword>
<dbReference type="OrthoDB" id="2789670at2759"/>
<dbReference type="InterPro" id="IPR017972">
    <property type="entry name" value="Cyt_P450_CS"/>
</dbReference>
<keyword evidence="4 12" id="KW-0349">Heme</keyword>
<dbReference type="PANTHER" id="PTHR47944">
    <property type="entry name" value="CYTOCHROME P450 98A9"/>
    <property type="match status" value="1"/>
</dbReference>
<dbReference type="InterPro" id="IPR036396">
    <property type="entry name" value="Cyt_P450_sf"/>
</dbReference>
<evidence type="ECO:0000313" key="15">
    <source>
        <dbReference type="EMBL" id="KAH7446516.1"/>
    </source>
</evidence>
<dbReference type="EMBL" id="CM035406">
    <property type="protein sequence ID" value="KAH7446516.1"/>
    <property type="molecule type" value="Genomic_DNA"/>
</dbReference>
<evidence type="ECO:0000256" key="9">
    <source>
        <dbReference type="ARBA" id="ARBA00023004"/>
    </source>
</evidence>
<evidence type="ECO:0000256" key="8">
    <source>
        <dbReference type="ARBA" id="ARBA00023002"/>
    </source>
</evidence>
<evidence type="ECO:0000256" key="5">
    <source>
        <dbReference type="ARBA" id="ARBA00022692"/>
    </source>
</evidence>
<organism evidence="15 16">
    <name type="scientific">Ceratopteris richardii</name>
    <name type="common">Triangle waterfern</name>
    <dbReference type="NCBI Taxonomy" id="49495"/>
    <lineage>
        <taxon>Eukaryota</taxon>
        <taxon>Viridiplantae</taxon>
        <taxon>Streptophyta</taxon>
        <taxon>Embryophyta</taxon>
        <taxon>Tracheophyta</taxon>
        <taxon>Polypodiopsida</taxon>
        <taxon>Polypodiidae</taxon>
        <taxon>Polypodiales</taxon>
        <taxon>Pteridineae</taxon>
        <taxon>Pteridaceae</taxon>
        <taxon>Parkerioideae</taxon>
        <taxon>Ceratopteris</taxon>
    </lineage>
</organism>
<evidence type="ECO:0000256" key="3">
    <source>
        <dbReference type="ARBA" id="ARBA00010617"/>
    </source>
</evidence>
<comment type="cofactor">
    <cofactor evidence="1 12">
        <name>heme</name>
        <dbReference type="ChEBI" id="CHEBI:30413"/>
    </cofactor>
</comment>
<dbReference type="PRINTS" id="PR00385">
    <property type="entry name" value="P450"/>
</dbReference>
<evidence type="ECO:0000256" key="14">
    <source>
        <dbReference type="SAM" id="Phobius"/>
    </source>
</evidence>
<keyword evidence="5 14" id="KW-0812">Transmembrane</keyword>
<keyword evidence="16" id="KW-1185">Reference proteome</keyword>
<evidence type="ECO:0000256" key="10">
    <source>
        <dbReference type="ARBA" id="ARBA00023033"/>
    </source>
</evidence>
<comment type="similarity">
    <text evidence="3 13">Belongs to the cytochrome P450 family.</text>
</comment>
<dbReference type="PRINTS" id="PR00463">
    <property type="entry name" value="EP450I"/>
</dbReference>
<evidence type="ECO:0000256" key="13">
    <source>
        <dbReference type="RuleBase" id="RU000461"/>
    </source>
</evidence>
<dbReference type="GO" id="GO:0005506">
    <property type="term" value="F:iron ion binding"/>
    <property type="evidence" value="ECO:0007669"/>
    <property type="project" value="InterPro"/>
</dbReference>
<dbReference type="Proteomes" id="UP000825935">
    <property type="component" value="Chromosome 1"/>
</dbReference>
<evidence type="ECO:0000256" key="4">
    <source>
        <dbReference type="ARBA" id="ARBA00022617"/>
    </source>
</evidence>
<dbReference type="InterPro" id="IPR001128">
    <property type="entry name" value="Cyt_P450"/>
</dbReference>
<accession>A0A8T2VL61</accession>
<feature type="transmembrane region" description="Helical" evidence="14">
    <location>
        <begin position="59"/>
        <end position="76"/>
    </location>
</feature>
<keyword evidence="11 14" id="KW-0472">Membrane</keyword>
<evidence type="ECO:0000256" key="2">
    <source>
        <dbReference type="ARBA" id="ARBA00004167"/>
    </source>
</evidence>
<dbReference type="CDD" id="cd20656">
    <property type="entry name" value="CYP98"/>
    <property type="match status" value="1"/>
</dbReference>